<feature type="domain" description="RCK N-terminal" evidence="1">
    <location>
        <begin position="1"/>
        <end position="118"/>
    </location>
</feature>
<dbReference type="Pfam" id="PF02254">
    <property type="entry name" value="TrkA_N"/>
    <property type="match status" value="1"/>
</dbReference>
<organism evidence="4">
    <name type="scientific">candidate division WOR-3 bacterium</name>
    <dbReference type="NCBI Taxonomy" id="2052148"/>
    <lineage>
        <taxon>Bacteria</taxon>
        <taxon>Bacteria division WOR-3</taxon>
    </lineage>
</organism>
<dbReference type="SUPFAM" id="SSF116726">
    <property type="entry name" value="TrkA C-terminal domain-like"/>
    <property type="match status" value="1"/>
</dbReference>
<dbReference type="GO" id="GO:0006813">
    <property type="term" value="P:potassium ion transport"/>
    <property type="evidence" value="ECO:0007669"/>
    <property type="project" value="InterPro"/>
</dbReference>
<dbReference type="InterPro" id="IPR036721">
    <property type="entry name" value="RCK_C_sf"/>
</dbReference>
<accession>A0A7C3EH08</accession>
<proteinExistence type="predicted"/>
<comment type="caution">
    <text evidence="4">The sequence shown here is derived from an EMBL/GenBank/DDBJ whole genome shotgun (WGS) entry which is preliminary data.</text>
</comment>
<dbReference type="PANTHER" id="PTHR43833">
    <property type="entry name" value="POTASSIUM CHANNEL PROTEIN 2-RELATED-RELATED"/>
    <property type="match status" value="1"/>
</dbReference>
<dbReference type="InterPro" id="IPR003148">
    <property type="entry name" value="RCK_N"/>
</dbReference>
<evidence type="ECO:0000313" key="4">
    <source>
        <dbReference type="EMBL" id="HFJ53546.1"/>
    </source>
</evidence>
<dbReference type="Gene3D" id="3.30.70.1450">
    <property type="entry name" value="Regulator of K+ conductance, C-terminal domain"/>
    <property type="match status" value="1"/>
</dbReference>
<dbReference type="EMBL" id="DSLG01000008">
    <property type="protein sequence ID" value="HEA87707.1"/>
    <property type="molecule type" value="Genomic_DNA"/>
</dbReference>
<sequence>MKQFAVIGLGTFGARVARALMKKGAEVIAIDSDMKRVEDIKDDVTQALCIDATDEDALKESGVLDVDAVIVAMGERMEAAIIVTSLLKRLGAGQVIARAASSLYARILKDVGADRTILIEEQMADQLAKSLLTPDLLEQIPLASNHSLAEIHAPRHFIGKKLGQLDIRRRFGVNVIAIKKRMPTITPEGETSYQEQINDLPGPEDIIEQDDILVVVGRDADIERLTRTI</sequence>
<dbReference type="PROSITE" id="PS51202">
    <property type="entry name" value="RCK_C"/>
    <property type="match status" value="1"/>
</dbReference>
<dbReference type="SUPFAM" id="SSF51735">
    <property type="entry name" value="NAD(P)-binding Rossmann-fold domains"/>
    <property type="match status" value="1"/>
</dbReference>
<dbReference type="Gene3D" id="3.40.50.720">
    <property type="entry name" value="NAD(P)-binding Rossmann-like Domain"/>
    <property type="match status" value="1"/>
</dbReference>
<reference evidence="4" key="1">
    <citation type="journal article" date="2020" name="mSystems">
        <title>Genome- and Community-Level Interaction Insights into Carbon Utilization and Element Cycling Functions of Hydrothermarchaeota in Hydrothermal Sediment.</title>
        <authorList>
            <person name="Zhou Z."/>
            <person name="Liu Y."/>
            <person name="Xu W."/>
            <person name="Pan J."/>
            <person name="Luo Z.H."/>
            <person name="Li M."/>
        </authorList>
    </citation>
    <scope>NUCLEOTIDE SEQUENCE [LARGE SCALE GENOMIC DNA]</scope>
    <source>
        <strain evidence="3">SpSt-265</strain>
        <strain evidence="4">SpSt-465</strain>
    </source>
</reference>
<dbReference type="InterPro" id="IPR050721">
    <property type="entry name" value="Trk_Ktr_HKT_K-transport"/>
</dbReference>
<dbReference type="InterPro" id="IPR036291">
    <property type="entry name" value="NAD(P)-bd_dom_sf"/>
</dbReference>
<dbReference type="PANTHER" id="PTHR43833:SF7">
    <property type="entry name" value="KTR SYSTEM POTASSIUM UPTAKE PROTEIN C"/>
    <property type="match status" value="1"/>
</dbReference>
<dbReference type="InterPro" id="IPR006037">
    <property type="entry name" value="RCK_C"/>
</dbReference>
<dbReference type="PROSITE" id="PS51201">
    <property type="entry name" value="RCK_N"/>
    <property type="match status" value="1"/>
</dbReference>
<evidence type="ECO:0000313" key="3">
    <source>
        <dbReference type="EMBL" id="HEA87707.1"/>
    </source>
</evidence>
<name>A0A7C3EH08_UNCW3</name>
<feature type="domain" description="RCK C-terminal" evidence="2">
    <location>
        <begin position="134"/>
        <end position="229"/>
    </location>
</feature>
<protein>
    <submittedName>
        <fullName evidence="4">TrkA family potassium uptake protein</fullName>
    </submittedName>
</protein>
<evidence type="ECO:0000259" key="2">
    <source>
        <dbReference type="PROSITE" id="PS51202"/>
    </source>
</evidence>
<dbReference type="GO" id="GO:0008324">
    <property type="term" value="F:monoatomic cation transmembrane transporter activity"/>
    <property type="evidence" value="ECO:0007669"/>
    <property type="project" value="InterPro"/>
</dbReference>
<evidence type="ECO:0000259" key="1">
    <source>
        <dbReference type="PROSITE" id="PS51201"/>
    </source>
</evidence>
<dbReference type="EMBL" id="DSTU01000004">
    <property type="protein sequence ID" value="HFJ53546.1"/>
    <property type="molecule type" value="Genomic_DNA"/>
</dbReference>
<dbReference type="AlphaFoldDB" id="A0A7C3EH08"/>
<gene>
    <name evidence="3" type="ORF">ENP94_06865</name>
    <name evidence="4" type="ORF">ENS16_02515</name>
</gene>